<organism evidence="2 3">
    <name type="scientific">Loktanella salsilacus</name>
    <dbReference type="NCBI Taxonomy" id="195913"/>
    <lineage>
        <taxon>Bacteria</taxon>
        <taxon>Pseudomonadati</taxon>
        <taxon>Pseudomonadota</taxon>
        <taxon>Alphaproteobacteria</taxon>
        <taxon>Rhodobacterales</taxon>
        <taxon>Roseobacteraceae</taxon>
        <taxon>Loktanella</taxon>
    </lineage>
</organism>
<sequence length="277" mass="29601">MKAAALAGLLAATACSYLPSQSWAQSDATVSGVRSFQQAAEACRTSFPGAGRNPGDAGGWLFEPSTSRLCLYGTLEQSDLDRFRNVMTGQKVTNLIVRSAGGPVERWLTVGEVLAGNVETIYVDEACFSSCANYALVTAQQVVAPEASMVVWHGGPSSLNDKLDDDDYTSFARRTDRLYAKAGISTEILSLTEKEPTAEQMALVTQVAPEAARVAGYAISPDRLTRCYGFSSLNEMWHGGSDTDLIALANSKARSMAVLEFPGDTADCRGFSLLEPE</sequence>
<keyword evidence="1" id="KW-0732">Signal</keyword>
<evidence type="ECO:0000256" key="1">
    <source>
        <dbReference type="SAM" id="SignalP"/>
    </source>
</evidence>
<reference evidence="2 3" key="1">
    <citation type="submission" date="2016-10" db="EMBL/GenBank/DDBJ databases">
        <authorList>
            <person name="de Groot N.N."/>
        </authorList>
    </citation>
    <scope>NUCLEOTIDE SEQUENCE [LARGE SCALE GENOMIC DNA]</scope>
    <source>
        <strain evidence="2 3">DSM 16199</strain>
    </source>
</reference>
<gene>
    <name evidence="2" type="ORF">SAMN04488004_107213</name>
</gene>
<dbReference type="PROSITE" id="PS51257">
    <property type="entry name" value="PROKAR_LIPOPROTEIN"/>
    <property type="match status" value="1"/>
</dbReference>
<accession>A0A1I4EYQ5</accession>
<name>A0A1I4EYQ5_9RHOB</name>
<proteinExistence type="predicted"/>
<feature type="chain" id="PRO_5011687655" evidence="1">
    <location>
        <begin position="25"/>
        <end position="277"/>
    </location>
</feature>
<keyword evidence="3" id="KW-1185">Reference proteome</keyword>
<evidence type="ECO:0000313" key="3">
    <source>
        <dbReference type="Proteomes" id="UP000199550"/>
    </source>
</evidence>
<evidence type="ECO:0000313" key="2">
    <source>
        <dbReference type="EMBL" id="SFL09676.1"/>
    </source>
</evidence>
<dbReference type="STRING" id="195913.SAMN04488004_107213"/>
<dbReference type="EMBL" id="FOTF01000007">
    <property type="protein sequence ID" value="SFL09676.1"/>
    <property type="molecule type" value="Genomic_DNA"/>
</dbReference>
<feature type="signal peptide" evidence="1">
    <location>
        <begin position="1"/>
        <end position="24"/>
    </location>
</feature>
<dbReference type="AlphaFoldDB" id="A0A1I4EYQ5"/>
<protein>
    <submittedName>
        <fullName evidence="2">Uncharacterized protein</fullName>
    </submittedName>
</protein>
<dbReference type="Proteomes" id="UP000199550">
    <property type="component" value="Unassembled WGS sequence"/>
</dbReference>